<dbReference type="Proteomes" id="UP000001955">
    <property type="component" value="Chromosome"/>
</dbReference>
<keyword evidence="1" id="KW-0472">Membrane</keyword>
<dbReference type="STRING" id="630626.EBL_c11880"/>
<keyword evidence="1" id="KW-0812">Transmembrane</keyword>
<evidence type="ECO:0000256" key="1">
    <source>
        <dbReference type="SAM" id="Phobius"/>
    </source>
</evidence>
<feature type="transmembrane region" description="Helical" evidence="1">
    <location>
        <begin position="79"/>
        <end position="112"/>
    </location>
</feature>
<dbReference type="AlphaFoldDB" id="I2B6Y8"/>
<reference evidence="2 3" key="1">
    <citation type="journal article" date="2012" name="J. Bacteriol.">
        <title>Complete genome sequence of the B12-producing Shimwellia blattae strain DSM 4481, isolated from a cockroach.</title>
        <authorList>
            <person name="Brzuszkiewicz E."/>
            <person name="Waschkowitz T."/>
            <person name="Wiezer A."/>
            <person name="Daniel R."/>
        </authorList>
    </citation>
    <scope>NUCLEOTIDE SEQUENCE [LARGE SCALE GENOMIC DNA]</scope>
    <source>
        <strain evidence="3">ATCC 29907 / DSM 4481 / JCM 1650 / NBRC 105725 / CDC 9005-74</strain>
    </source>
</reference>
<evidence type="ECO:0000313" key="3">
    <source>
        <dbReference type="Proteomes" id="UP000001955"/>
    </source>
</evidence>
<dbReference type="KEGG" id="ebt:EBL_c11880"/>
<keyword evidence="1" id="KW-1133">Transmembrane helix</keyword>
<dbReference type="PATRIC" id="fig|630626.3.peg.1141"/>
<gene>
    <name evidence="2" type="ordered locus">EBL_c11880</name>
</gene>
<dbReference type="HOGENOM" id="CLU_2131841_0_0_6"/>
<keyword evidence="3" id="KW-1185">Reference proteome</keyword>
<organism evidence="2 3">
    <name type="scientific">Shimwellia blattae (strain ATCC 29907 / DSM 4481 / JCM 1650 / NBRC 105725 / CDC 9005-74)</name>
    <name type="common">Escherichia blattae</name>
    <dbReference type="NCBI Taxonomy" id="630626"/>
    <lineage>
        <taxon>Bacteria</taxon>
        <taxon>Pseudomonadati</taxon>
        <taxon>Pseudomonadota</taxon>
        <taxon>Gammaproteobacteria</taxon>
        <taxon>Enterobacterales</taxon>
        <taxon>Enterobacteriaceae</taxon>
        <taxon>Shimwellia</taxon>
    </lineage>
</organism>
<name>I2B6Y8_SHIBC</name>
<sequence length="113" mass="12101">MQGKPWRWVSQTWRAAASWTDEQLRAAWLKIQKATDITLDMLKQVDWVQVLTDVAVTVGVVLVAVGVGALVVTLGVPEALLVAFLLIIRLAISAWEVLAAVLGAGAVGTLAIQ</sequence>
<feature type="transmembrane region" description="Helical" evidence="1">
    <location>
        <begin position="50"/>
        <end position="73"/>
    </location>
</feature>
<accession>I2B6Y8</accession>
<proteinExistence type="predicted"/>
<dbReference type="EMBL" id="CP001560">
    <property type="protein sequence ID" value="AFJ46292.1"/>
    <property type="molecule type" value="Genomic_DNA"/>
</dbReference>
<evidence type="ECO:0000313" key="2">
    <source>
        <dbReference type="EMBL" id="AFJ46292.1"/>
    </source>
</evidence>
<protein>
    <submittedName>
        <fullName evidence="2">Uncharacterized protein</fullName>
    </submittedName>
</protein>
<dbReference type="eggNOG" id="ENOG5031VZA">
    <property type="taxonomic scope" value="Bacteria"/>
</dbReference>